<protein>
    <recommendedName>
        <fullName evidence="3">Cupin 2 conserved barrel domain-containing protein</fullName>
    </recommendedName>
</protein>
<dbReference type="RefSeq" id="WP_068807102.1">
    <property type="nucleotide sequence ID" value="NZ_CP014671.1"/>
</dbReference>
<dbReference type="OrthoDB" id="285029at2"/>
<dbReference type="InParanoid" id="A0A1B1YX16"/>
<evidence type="ECO:0008006" key="3">
    <source>
        <dbReference type="Google" id="ProtNLM"/>
    </source>
</evidence>
<dbReference type="EMBL" id="CP014671">
    <property type="protein sequence ID" value="ANX05278.1"/>
    <property type="molecule type" value="Genomic_DNA"/>
</dbReference>
<dbReference type="AlphaFoldDB" id="A0A1B1YX16"/>
<reference evidence="2" key="1">
    <citation type="submission" date="2016-03" db="EMBL/GenBank/DDBJ databases">
        <title>Complete genome sequence of Solimmundus cernigliae, representing a novel lineage of polycyclic aromatic hydrocarbon degraders within the Gammaproteobacteria.</title>
        <authorList>
            <person name="Singleton D.R."/>
            <person name="Dickey A.N."/>
            <person name="Scholl E.H."/>
            <person name="Wright F.A."/>
            <person name="Aitken M.D."/>
        </authorList>
    </citation>
    <scope>NUCLEOTIDE SEQUENCE [LARGE SCALE GENOMIC DNA]</scope>
    <source>
        <strain evidence="2">TR3.2</strain>
    </source>
</reference>
<dbReference type="InterPro" id="IPR047183">
    <property type="entry name" value="GDO-like"/>
</dbReference>
<gene>
    <name evidence="1" type="ORF">PG2T_14540</name>
</gene>
<evidence type="ECO:0000313" key="1">
    <source>
        <dbReference type="EMBL" id="ANX05278.1"/>
    </source>
</evidence>
<dbReference type="InterPro" id="IPR011051">
    <property type="entry name" value="RmlC_Cupin_sf"/>
</dbReference>
<evidence type="ECO:0000313" key="2">
    <source>
        <dbReference type="Proteomes" id="UP000092952"/>
    </source>
</evidence>
<dbReference type="STRING" id="1810504.PG2T_14540"/>
<dbReference type="GO" id="GO:0051213">
    <property type="term" value="F:dioxygenase activity"/>
    <property type="evidence" value="ECO:0007669"/>
    <property type="project" value="InterPro"/>
</dbReference>
<dbReference type="InterPro" id="IPR014710">
    <property type="entry name" value="RmlC-like_jellyroll"/>
</dbReference>
<proteinExistence type="predicted"/>
<organism evidence="1 2">
    <name type="scientific">Immundisolibacter cernigliae</name>
    <dbReference type="NCBI Taxonomy" id="1810504"/>
    <lineage>
        <taxon>Bacteria</taxon>
        <taxon>Pseudomonadati</taxon>
        <taxon>Pseudomonadota</taxon>
        <taxon>Gammaproteobacteria</taxon>
        <taxon>Immundisolibacterales</taxon>
        <taxon>Immundisolibacteraceae</taxon>
        <taxon>Immundisolibacter</taxon>
    </lineage>
</organism>
<dbReference type="PANTHER" id="PTHR41517">
    <property type="entry name" value="1,2-DIOXYGENASE PROTEIN-RELATED"/>
    <property type="match status" value="1"/>
</dbReference>
<dbReference type="PANTHER" id="PTHR41517:SF1">
    <property type="entry name" value="CUPIN"/>
    <property type="match status" value="1"/>
</dbReference>
<dbReference type="Gene3D" id="2.60.120.10">
    <property type="entry name" value="Jelly Rolls"/>
    <property type="match status" value="2"/>
</dbReference>
<dbReference type="KEGG" id="gbi:PG2T_14540"/>
<name>A0A1B1YX16_9GAMM</name>
<dbReference type="Proteomes" id="UP000092952">
    <property type="component" value="Chromosome"/>
</dbReference>
<accession>A0A1B1YX16</accession>
<dbReference type="SUPFAM" id="SSF51182">
    <property type="entry name" value="RmlC-like cupins"/>
    <property type="match status" value="1"/>
</dbReference>
<sequence length="310" mass="32364">MSHAIAYRNAGPVPAATPAAARALYLSERDFMGAALPTPIEKVLPAAAMAPQDGPLDFSAQLGLPYPATLPALLAGTHALRAQGATPVGEAAGGVIVLILEGSGTFTVGAETVTVGAGDILAVPGSVGAGAQAGSNGLRFYYVDDSPLTRYMGWQVQPTERIVFTHWPAALLAQKLADTAAEGITASGVFLAHQGLKAEKLATPNLFAHLNRLAPGAANTVHGHASAAITYVIESNDASYSLLGETLQDGAIVDPLRVDWRPGQVSLTPPNLWHGHFNDGKTDILTLVVQLSGLYYNDRTMNFRFARPPV</sequence>
<keyword evidence="2" id="KW-1185">Reference proteome</keyword>